<dbReference type="InterPro" id="IPR036890">
    <property type="entry name" value="HATPase_C_sf"/>
</dbReference>
<dbReference type="GO" id="GO:0000155">
    <property type="term" value="F:phosphorelay sensor kinase activity"/>
    <property type="evidence" value="ECO:0007669"/>
    <property type="project" value="InterPro"/>
</dbReference>
<reference evidence="20 21" key="1">
    <citation type="submission" date="2019-09" db="EMBL/GenBank/DDBJ databases">
        <authorList>
            <person name="Depoorter E."/>
        </authorList>
    </citation>
    <scope>NUCLEOTIDE SEQUENCE [LARGE SCALE GENOMIC DNA]</scope>
    <source>
        <strain evidence="20">LMG 13014</strain>
    </source>
</reference>
<comment type="catalytic activity">
    <reaction evidence="1">
        <text>ATP + protein L-histidine = ADP + protein N-phospho-L-histidine.</text>
        <dbReference type="EC" id="2.7.13.3"/>
    </reaction>
</comment>
<keyword evidence="11" id="KW-0902">Two-component regulatory system</keyword>
<evidence type="ECO:0000259" key="19">
    <source>
        <dbReference type="PROSITE" id="PS50110"/>
    </source>
</evidence>
<evidence type="ECO:0000313" key="21">
    <source>
        <dbReference type="Proteomes" id="UP000494261"/>
    </source>
</evidence>
<dbReference type="PANTHER" id="PTHR45339:SF1">
    <property type="entry name" value="HYBRID SIGNAL TRANSDUCTION HISTIDINE KINASE J"/>
    <property type="match status" value="1"/>
</dbReference>
<dbReference type="FunFam" id="3.30.565.10:FF:000010">
    <property type="entry name" value="Sensor histidine kinase RcsC"/>
    <property type="match status" value="1"/>
</dbReference>
<dbReference type="SMART" id="SM00062">
    <property type="entry name" value="PBPb"/>
    <property type="match status" value="1"/>
</dbReference>
<dbReference type="Pfam" id="PF00497">
    <property type="entry name" value="SBP_bac_3"/>
    <property type="match status" value="1"/>
</dbReference>
<evidence type="ECO:0000256" key="10">
    <source>
        <dbReference type="ARBA" id="ARBA00022989"/>
    </source>
</evidence>
<keyword evidence="5 16" id="KW-0597">Phosphoprotein</keyword>
<keyword evidence="9" id="KW-0067">ATP-binding</keyword>
<dbReference type="SMART" id="SM00448">
    <property type="entry name" value="REC"/>
    <property type="match status" value="1"/>
</dbReference>
<dbReference type="Pfam" id="PF02518">
    <property type="entry name" value="HATPase_c"/>
    <property type="match status" value="1"/>
</dbReference>
<evidence type="ECO:0000256" key="13">
    <source>
        <dbReference type="ARBA" id="ARBA00023136"/>
    </source>
</evidence>
<evidence type="ECO:0000256" key="1">
    <source>
        <dbReference type="ARBA" id="ARBA00000085"/>
    </source>
</evidence>
<dbReference type="GO" id="GO:0005886">
    <property type="term" value="C:plasma membrane"/>
    <property type="evidence" value="ECO:0007669"/>
    <property type="project" value="UniProtKB-SubCell"/>
</dbReference>
<evidence type="ECO:0000256" key="5">
    <source>
        <dbReference type="ARBA" id="ARBA00022553"/>
    </source>
</evidence>
<feature type="domain" description="Response regulatory" evidence="19">
    <location>
        <begin position="587"/>
        <end position="705"/>
    </location>
</feature>
<dbReference type="SUPFAM" id="SSF53850">
    <property type="entry name" value="Periplasmic binding protein-like II"/>
    <property type="match status" value="1"/>
</dbReference>
<sequence length="815" mass="88504">MASFLSCVPRLRRAIAIVLACLPLFGLSPPAHGTAPAFTPEERAWIARHPVVRVSFNRDWRPIEYVRHGRMQGVAAGYLAAVADMTGLRFELAPTRTWTDGHRALVDGRIDLMPSLSAQTLPPLLEGRVLRTHEYFISSTVLVGRTSEVRIFHLQDLDGQTVSIRRGGANERMLHARFPHIRTLLRDTTEETLRDVKSGQADFALLCACSAQPFLHRQYAGELHASGPIADLPVILSMGVRRDDAILKSILDKSLDSISVGQANAIARRWVEQTDYGSPTLSAIVRYRAKEVALSVLFVLTLVAATFHAHMQRQRARRSEYNRSRFFAVLSHEIRTPLNALIGSFELLQQTTLSRAQTDLLHIAGTASEALSALLNDILALSRIEANEIRLCRTVTDIAKLTRQTADVMRIRAREKDLALTITPDAALPAALLIDAARVRQILYNLISNAIRFTETGAIDVALSFAPPDAPSQPGMLTIAVSDTGIGIAPADQTAIFDAFRQVESGPARRQGGTGLGLTICQMLAELMGGAIAIRSTPGVGSVFTVTLPACSVAAASDAPVPGDAPALPRATGDGTFEPPREHRQPVILVIDDHHTNLAVLDRQIRATGCVPVLAETGRQALESFSTARFDLVLMDLDLGDIDGFTLTRRFRDLEAGTGTHTPIVSISASSEPDHQERALACGMDGLLDKPIRADALRTVISLWCDLDLRRQPPAPASTNDPTDLANTYTALLQADLDTLDAARQRADRTAALAILHRIRGAALIMGDAFTANACMRLHACLATGGAPDDEYRRMFASLRERHLASDGEAQHATN</sequence>
<keyword evidence="6" id="KW-0812">Transmembrane</keyword>
<comment type="subcellular location">
    <subcellularLocation>
        <location evidence="2">Cell membrane</location>
        <topology evidence="2">Multi-pass membrane protein</topology>
    </subcellularLocation>
</comment>
<dbReference type="Pfam" id="PF00072">
    <property type="entry name" value="Response_reg"/>
    <property type="match status" value="1"/>
</dbReference>
<feature type="chain" id="PRO_5026691767" description="Virulence sensor protein BvgS" evidence="17">
    <location>
        <begin position="34"/>
        <end position="815"/>
    </location>
</feature>
<dbReference type="CDD" id="cd01007">
    <property type="entry name" value="PBP2_BvgS_HisK_like"/>
    <property type="match status" value="1"/>
</dbReference>
<keyword evidence="13" id="KW-0472">Membrane</keyword>
<dbReference type="Gene3D" id="3.30.565.10">
    <property type="entry name" value="Histidine kinase-like ATPase, C-terminal domain"/>
    <property type="match status" value="1"/>
</dbReference>
<dbReference type="AlphaFoldDB" id="A0A6P2R5Q7"/>
<keyword evidence="10" id="KW-1133">Transmembrane helix</keyword>
<dbReference type="PRINTS" id="PR00344">
    <property type="entry name" value="BCTRLSENSOR"/>
</dbReference>
<accession>A0A6P2R5Q7</accession>
<keyword evidence="8" id="KW-0547">Nucleotide-binding</keyword>
<dbReference type="RefSeq" id="WP_175025216.1">
    <property type="nucleotide sequence ID" value="NZ_CABVQC010000054.1"/>
</dbReference>
<comment type="function">
    <text evidence="14">Member of the two-component regulatory system BvgS/BvgA. Phosphorylates BvgA via a four-step phosphorelay in response to environmental signals.</text>
</comment>
<dbReference type="CDD" id="cd16922">
    <property type="entry name" value="HATPase_EvgS-ArcB-TorS-like"/>
    <property type="match status" value="1"/>
</dbReference>
<dbReference type="Gene3D" id="1.10.287.130">
    <property type="match status" value="1"/>
</dbReference>
<evidence type="ECO:0000256" key="6">
    <source>
        <dbReference type="ARBA" id="ARBA00022692"/>
    </source>
</evidence>
<evidence type="ECO:0000256" key="7">
    <source>
        <dbReference type="ARBA" id="ARBA00022729"/>
    </source>
</evidence>
<evidence type="ECO:0000256" key="2">
    <source>
        <dbReference type="ARBA" id="ARBA00004651"/>
    </source>
</evidence>
<evidence type="ECO:0000256" key="9">
    <source>
        <dbReference type="ARBA" id="ARBA00022840"/>
    </source>
</evidence>
<dbReference type="SMART" id="SM00388">
    <property type="entry name" value="HisKA"/>
    <property type="match status" value="1"/>
</dbReference>
<dbReference type="EMBL" id="CABVQC010000054">
    <property type="protein sequence ID" value="VWC27482.1"/>
    <property type="molecule type" value="Genomic_DNA"/>
</dbReference>
<dbReference type="SUPFAM" id="SSF52172">
    <property type="entry name" value="CheY-like"/>
    <property type="match status" value="1"/>
</dbReference>
<dbReference type="SUPFAM" id="SSF47384">
    <property type="entry name" value="Homodimeric domain of signal transducing histidine kinase"/>
    <property type="match status" value="1"/>
</dbReference>
<evidence type="ECO:0000256" key="14">
    <source>
        <dbReference type="ARBA" id="ARBA00058004"/>
    </source>
</evidence>
<proteinExistence type="predicted"/>
<feature type="domain" description="Histidine kinase" evidence="18">
    <location>
        <begin position="329"/>
        <end position="552"/>
    </location>
</feature>
<dbReference type="GO" id="GO:0005524">
    <property type="term" value="F:ATP binding"/>
    <property type="evidence" value="ECO:0007669"/>
    <property type="project" value="UniProtKB-KW"/>
</dbReference>
<dbReference type="EC" id="2.7.13.3" evidence="3"/>
<dbReference type="Gene3D" id="3.40.190.10">
    <property type="entry name" value="Periplasmic binding protein-like II"/>
    <property type="match status" value="2"/>
</dbReference>
<dbReference type="InterPro" id="IPR001638">
    <property type="entry name" value="Solute-binding_3/MltF_N"/>
</dbReference>
<dbReference type="InterPro" id="IPR036641">
    <property type="entry name" value="HPT_dom_sf"/>
</dbReference>
<evidence type="ECO:0000256" key="4">
    <source>
        <dbReference type="ARBA" id="ARBA00022475"/>
    </source>
</evidence>
<dbReference type="PROSITE" id="PS50109">
    <property type="entry name" value="HIS_KIN"/>
    <property type="match status" value="1"/>
</dbReference>
<evidence type="ECO:0000256" key="3">
    <source>
        <dbReference type="ARBA" id="ARBA00012438"/>
    </source>
</evidence>
<dbReference type="Pfam" id="PF00512">
    <property type="entry name" value="HisKA"/>
    <property type="match status" value="1"/>
</dbReference>
<evidence type="ECO:0000313" key="20">
    <source>
        <dbReference type="EMBL" id="VWC27482.1"/>
    </source>
</evidence>
<evidence type="ECO:0000256" key="17">
    <source>
        <dbReference type="SAM" id="SignalP"/>
    </source>
</evidence>
<feature type="modified residue" description="4-aspartylphosphate" evidence="16">
    <location>
        <position position="636"/>
    </location>
</feature>
<dbReference type="InterPro" id="IPR004358">
    <property type="entry name" value="Sig_transdc_His_kin-like_C"/>
</dbReference>
<dbReference type="SMART" id="SM00387">
    <property type="entry name" value="HATPase_c"/>
    <property type="match status" value="1"/>
</dbReference>
<keyword evidence="12" id="KW-0843">Virulence</keyword>
<dbReference type="SUPFAM" id="SSF47226">
    <property type="entry name" value="Histidine-containing phosphotransfer domain, HPT domain"/>
    <property type="match status" value="1"/>
</dbReference>
<keyword evidence="4" id="KW-1003">Cell membrane</keyword>
<dbReference type="InterPro" id="IPR003594">
    <property type="entry name" value="HATPase_dom"/>
</dbReference>
<organism evidence="20 21">
    <name type="scientific">Burkholderia aenigmatica</name>
    <dbReference type="NCBI Taxonomy" id="2015348"/>
    <lineage>
        <taxon>Bacteria</taxon>
        <taxon>Pseudomonadati</taxon>
        <taxon>Pseudomonadota</taxon>
        <taxon>Betaproteobacteria</taxon>
        <taxon>Burkholderiales</taxon>
        <taxon>Burkholderiaceae</taxon>
        <taxon>Burkholderia</taxon>
        <taxon>Burkholderia cepacia complex</taxon>
    </lineage>
</organism>
<dbReference type="InterPro" id="IPR036097">
    <property type="entry name" value="HisK_dim/P_sf"/>
</dbReference>
<evidence type="ECO:0000256" key="11">
    <source>
        <dbReference type="ARBA" id="ARBA00023012"/>
    </source>
</evidence>
<dbReference type="InterPro" id="IPR011006">
    <property type="entry name" value="CheY-like_superfamily"/>
</dbReference>
<evidence type="ECO:0000256" key="16">
    <source>
        <dbReference type="PROSITE-ProRule" id="PRU00169"/>
    </source>
</evidence>
<dbReference type="InterPro" id="IPR003661">
    <property type="entry name" value="HisK_dim/P_dom"/>
</dbReference>
<dbReference type="CDD" id="cd17546">
    <property type="entry name" value="REC_hyHK_CKI1_RcsC-like"/>
    <property type="match status" value="1"/>
</dbReference>
<dbReference type="Proteomes" id="UP000494261">
    <property type="component" value="Unassembled WGS sequence"/>
</dbReference>
<feature type="signal peptide" evidence="17">
    <location>
        <begin position="1"/>
        <end position="33"/>
    </location>
</feature>
<dbReference type="SUPFAM" id="SSF55874">
    <property type="entry name" value="ATPase domain of HSP90 chaperone/DNA topoisomerase II/histidine kinase"/>
    <property type="match status" value="1"/>
</dbReference>
<protein>
    <recommendedName>
        <fullName evidence="15">Virulence sensor protein BvgS</fullName>
        <ecNumber evidence="3">2.7.13.3</ecNumber>
    </recommendedName>
</protein>
<evidence type="ECO:0000259" key="18">
    <source>
        <dbReference type="PROSITE" id="PS50109"/>
    </source>
</evidence>
<dbReference type="Gene3D" id="3.40.50.2300">
    <property type="match status" value="1"/>
</dbReference>
<keyword evidence="7 17" id="KW-0732">Signal</keyword>
<evidence type="ECO:0000256" key="12">
    <source>
        <dbReference type="ARBA" id="ARBA00023026"/>
    </source>
</evidence>
<name>A0A6P2R5Q7_9BURK</name>
<dbReference type="PANTHER" id="PTHR45339">
    <property type="entry name" value="HYBRID SIGNAL TRANSDUCTION HISTIDINE KINASE J"/>
    <property type="match status" value="1"/>
</dbReference>
<dbReference type="InterPro" id="IPR001789">
    <property type="entry name" value="Sig_transdc_resp-reg_receiver"/>
</dbReference>
<dbReference type="CDD" id="cd00082">
    <property type="entry name" value="HisKA"/>
    <property type="match status" value="1"/>
</dbReference>
<dbReference type="InterPro" id="IPR005467">
    <property type="entry name" value="His_kinase_dom"/>
</dbReference>
<dbReference type="PROSITE" id="PS50110">
    <property type="entry name" value="RESPONSE_REGULATORY"/>
    <property type="match status" value="1"/>
</dbReference>
<evidence type="ECO:0000256" key="8">
    <source>
        <dbReference type="ARBA" id="ARBA00022741"/>
    </source>
</evidence>
<evidence type="ECO:0000256" key="15">
    <source>
        <dbReference type="ARBA" id="ARBA00070152"/>
    </source>
</evidence>
<gene>
    <name evidence="20" type="ORF">BLA13014_06068</name>
</gene>